<evidence type="ECO:0000256" key="5">
    <source>
        <dbReference type="SAM" id="Phobius"/>
    </source>
</evidence>
<evidence type="ECO:0000313" key="7">
    <source>
        <dbReference type="EMBL" id="KOO32442.1"/>
    </source>
</evidence>
<dbReference type="Pfam" id="PF00520">
    <property type="entry name" value="Ion_trans"/>
    <property type="match status" value="1"/>
</dbReference>
<dbReference type="GO" id="GO:0005249">
    <property type="term" value="F:voltage-gated potassium channel activity"/>
    <property type="evidence" value="ECO:0007669"/>
    <property type="project" value="TreeGrafter"/>
</dbReference>
<evidence type="ECO:0000259" key="6">
    <source>
        <dbReference type="Pfam" id="PF00520"/>
    </source>
</evidence>
<evidence type="ECO:0000256" key="4">
    <source>
        <dbReference type="ARBA" id="ARBA00023136"/>
    </source>
</evidence>
<keyword evidence="3 5" id="KW-1133">Transmembrane helix</keyword>
<dbReference type="PANTHER" id="PTHR10217:SF435">
    <property type="entry name" value="POTASSIUM VOLTAGE-GATED CHANNEL PROTEIN EAG"/>
    <property type="match status" value="1"/>
</dbReference>
<dbReference type="EMBL" id="JWZX01001773">
    <property type="protein sequence ID" value="KOO32442.1"/>
    <property type="molecule type" value="Genomic_DNA"/>
</dbReference>
<comment type="caution">
    <text evidence="7">The sequence shown here is derived from an EMBL/GenBank/DDBJ whole genome shotgun (WGS) entry which is preliminary data.</text>
</comment>
<proteinExistence type="predicted"/>
<dbReference type="AlphaFoldDB" id="A0A0M0K1J8"/>
<protein>
    <submittedName>
        <fullName evidence="7">Voltage-gated ion channel superfamily</fullName>
    </submittedName>
</protein>
<keyword evidence="2 5" id="KW-0812">Transmembrane</keyword>
<feature type="transmembrane region" description="Helical" evidence="5">
    <location>
        <begin position="47"/>
        <end position="66"/>
    </location>
</feature>
<dbReference type="Proteomes" id="UP000037460">
    <property type="component" value="Unassembled WGS sequence"/>
</dbReference>
<dbReference type="InterPro" id="IPR014710">
    <property type="entry name" value="RmlC-like_jellyroll"/>
</dbReference>
<evidence type="ECO:0000313" key="8">
    <source>
        <dbReference type="Proteomes" id="UP000037460"/>
    </source>
</evidence>
<sequence length="630" mass="70926">MIGYLSDIWDVAGVVALFYTAFACPYEVAFLEPEKDVTSVRFIVNRVIDIFFFFDMVLQLFVMYPAERMVEVDPRKNLLARSGMMQQAPKTVTEMVKTHDRIFFNYLKTWALVDIVSVATVAFDIIPLFEVAPPAFDDALSGEVETDVGGTDIAKLRILRFARVLRLIKLVRLVKASRILVRWQTSISIDFSTQTIIKCLFGYLIAGHWFACILVIGTTIADTPLYTWRGFKGYCVRSEDPNDLMSEEHQPGKVWELQPVPLSYPGGEDYSHLTDVWCVSAYDLWAMSYYWMMMLISGASGGDTDSSMTTPSEALLFTALTVVSCLLNSTIVASLCDVLSNMNPEGIVFRNNMDQLNRYCRMNRLARPTRIKLREYLYRAKHVQTGNSQKELMRLLSHKLQGELSLQVNGPWLTSVPFLQGVEMACSVRIAMTLDPMVFVPTEMLPANALYNLNRGTVVQRGSILLGGSVWGEDCILNRSDLRSPPARALTYADVQLVTRENLLAIIYEEIEGGTVNSQGELESVYTYPLAAGKVHWTAVKLALRRLGKQLADKQRGTFGKAKEVNWTEMLNSLGSMEAADPNELAEAEEMAKHLAKLEEKATCRRFGVSRVQWYTEIEIEIEIEIASSA</sequence>
<dbReference type="SUPFAM" id="SSF81324">
    <property type="entry name" value="Voltage-gated potassium channels"/>
    <property type="match status" value="1"/>
</dbReference>
<dbReference type="GO" id="GO:0042391">
    <property type="term" value="P:regulation of membrane potential"/>
    <property type="evidence" value="ECO:0007669"/>
    <property type="project" value="TreeGrafter"/>
</dbReference>
<evidence type="ECO:0000256" key="1">
    <source>
        <dbReference type="ARBA" id="ARBA00004141"/>
    </source>
</evidence>
<dbReference type="PANTHER" id="PTHR10217">
    <property type="entry name" value="VOLTAGE AND LIGAND GATED POTASSIUM CHANNEL"/>
    <property type="match status" value="1"/>
</dbReference>
<evidence type="ECO:0000256" key="2">
    <source>
        <dbReference type="ARBA" id="ARBA00022692"/>
    </source>
</evidence>
<keyword evidence="8" id="KW-1185">Reference proteome</keyword>
<dbReference type="Gene3D" id="2.60.120.10">
    <property type="entry name" value="Jelly Rolls"/>
    <property type="match status" value="1"/>
</dbReference>
<comment type="subcellular location">
    <subcellularLocation>
        <location evidence="1">Membrane</location>
        <topology evidence="1">Multi-pass membrane protein</topology>
    </subcellularLocation>
</comment>
<dbReference type="SUPFAM" id="SSF51206">
    <property type="entry name" value="cAMP-binding domain-like"/>
    <property type="match status" value="1"/>
</dbReference>
<keyword evidence="4 5" id="KW-0472">Membrane</keyword>
<dbReference type="Gene3D" id="1.10.287.70">
    <property type="match status" value="1"/>
</dbReference>
<reference evidence="8" key="1">
    <citation type="journal article" date="2015" name="PLoS Genet.">
        <title>Genome Sequence and Transcriptome Analyses of Chrysochromulina tobin: Metabolic Tools for Enhanced Algal Fitness in the Prominent Order Prymnesiales (Haptophyceae).</title>
        <authorList>
            <person name="Hovde B.T."/>
            <person name="Deodato C.R."/>
            <person name="Hunsperger H.M."/>
            <person name="Ryken S.A."/>
            <person name="Yost W."/>
            <person name="Jha R.K."/>
            <person name="Patterson J."/>
            <person name="Monnat R.J. Jr."/>
            <person name="Barlow S.B."/>
            <person name="Starkenburg S.R."/>
            <person name="Cattolico R.A."/>
        </authorList>
    </citation>
    <scope>NUCLEOTIDE SEQUENCE</scope>
    <source>
        <strain evidence="8">CCMP291</strain>
    </source>
</reference>
<evidence type="ECO:0000256" key="3">
    <source>
        <dbReference type="ARBA" id="ARBA00022989"/>
    </source>
</evidence>
<dbReference type="InterPro" id="IPR050818">
    <property type="entry name" value="KCNH_animal-type"/>
</dbReference>
<feature type="domain" description="Ion transport" evidence="6">
    <location>
        <begin position="8"/>
        <end position="303"/>
    </location>
</feature>
<accession>A0A0M0K1J8</accession>
<feature type="transmembrane region" description="Helical" evidence="5">
    <location>
        <begin position="200"/>
        <end position="221"/>
    </location>
</feature>
<gene>
    <name evidence="7" type="ORF">Ctob_014116</name>
</gene>
<dbReference type="OrthoDB" id="421226at2759"/>
<dbReference type="InterPro" id="IPR005821">
    <property type="entry name" value="Ion_trans_dom"/>
</dbReference>
<organism evidence="7 8">
    <name type="scientific">Chrysochromulina tobinii</name>
    <dbReference type="NCBI Taxonomy" id="1460289"/>
    <lineage>
        <taxon>Eukaryota</taxon>
        <taxon>Haptista</taxon>
        <taxon>Haptophyta</taxon>
        <taxon>Prymnesiophyceae</taxon>
        <taxon>Prymnesiales</taxon>
        <taxon>Chrysochromulinaceae</taxon>
        <taxon>Chrysochromulina</taxon>
    </lineage>
</organism>
<name>A0A0M0K1J8_9EUKA</name>
<dbReference type="GO" id="GO:0005886">
    <property type="term" value="C:plasma membrane"/>
    <property type="evidence" value="ECO:0007669"/>
    <property type="project" value="TreeGrafter"/>
</dbReference>
<dbReference type="InterPro" id="IPR018490">
    <property type="entry name" value="cNMP-bd_dom_sf"/>
</dbReference>